<dbReference type="GO" id="GO:0005829">
    <property type="term" value="C:cytosol"/>
    <property type="evidence" value="ECO:0007669"/>
    <property type="project" value="TreeGrafter"/>
</dbReference>
<dbReference type="Pfam" id="PF08264">
    <property type="entry name" value="Anticodon_1"/>
    <property type="match status" value="1"/>
</dbReference>
<dbReference type="PANTHER" id="PTHR11946">
    <property type="entry name" value="VALYL-TRNA SYNTHETASES"/>
    <property type="match status" value="1"/>
</dbReference>
<reference evidence="12" key="1">
    <citation type="submission" date="2023-05" db="EMBL/GenBank/DDBJ databases">
        <title>Mycoplasma phocimorsus sp. nov., isolated from Scandinavian patients with seal finger or septic arthritis after contact with seals.</title>
        <authorList>
            <person name="Skafte-Holm A."/>
            <person name="Pedersen T.R."/>
            <person name="Froelund M."/>
            <person name="Stegger M."/>
            <person name="Qvortrup K."/>
            <person name="Michaels D.L."/>
            <person name="Brown D.R."/>
            <person name="Jensen J.S."/>
        </authorList>
    </citation>
    <scope>NUCLEOTIDE SEQUENCE</scope>
    <source>
        <strain evidence="12">M5725</strain>
    </source>
</reference>
<name>A0AAJ1PSM0_9MOLU</name>
<evidence type="ECO:0000256" key="3">
    <source>
        <dbReference type="ARBA" id="ARBA00022741"/>
    </source>
</evidence>
<dbReference type="CDD" id="cd00817">
    <property type="entry name" value="ValRS_core"/>
    <property type="match status" value="1"/>
</dbReference>
<dbReference type="GO" id="GO:0004832">
    <property type="term" value="F:valine-tRNA ligase activity"/>
    <property type="evidence" value="ECO:0007669"/>
    <property type="project" value="UniProtKB-UniRule"/>
</dbReference>
<dbReference type="InterPro" id="IPR033705">
    <property type="entry name" value="Anticodon_Ia_Val"/>
</dbReference>
<dbReference type="PANTHER" id="PTHR11946:SF93">
    <property type="entry name" value="VALINE--TRNA LIGASE, CHLOROPLASTIC_MITOCHONDRIAL 2"/>
    <property type="match status" value="1"/>
</dbReference>
<comment type="catalytic activity">
    <reaction evidence="8 9">
        <text>tRNA(Val) + L-valine + ATP = L-valyl-tRNA(Val) + AMP + diphosphate</text>
        <dbReference type="Rhea" id="RHEA:10704"/>
        <dbReference type="Rhea" id="RHEA-COMP:9672"/>
        <dbReference type="Rhea" id="RHEA-COMP:9708"/>
        <dbReference type="ChEBI" id="CHEBI:30616"/>
        <dbReference type="ChEBI" id="CHEBI:33019"/>
        <dbReference type="ChEBI" id="CHEBI:57762"/>
        <dbReference type="ChEBI" id="CHEBI:78442"/>
        <dbReference type="ChEBI" id="CHEBI:78537"/>
        <dbReference type="ChEBI" id="CHEBI:456215"/>
        <dbReference type="EC" id="6.1.1.9"/>
    </reaction>
</comment>
<comment type="subunit">
    <text evidence="9">Monomer.</text>
</comment>
<dbReference type="PRINTS" id="PR00986">
    <property type="entry name" value="TRNASYNTHVAL"/>
</dbReference>
<dbReference type="NCBIfam" id="NF004349">
    <property type="entry name" value="PRK05729.1"/>
    <property type="match status" value="1"/>
</dbReference>
<evidence type="ECO:0000256" key="5">
    <source>
        <dbReference type="ARBA" id="ARBA00022917"/>
    </source>
</evidence>
<dbReference type="CDD" id="cd07962">
    <property type="entry name" value="Anticodon_Ia_Val"/>
    <property type="match status" value="1"/>
</dbReference>
<dbReference type="InterPro" id="IPR009080">
    <property type="entry name" value="tRNAsynth_Ia_anticodon-bd"/>
</dbReference>
<evidence type="ECO:0000256" key="2">
    <source>
        <dbReference type="ARBA" id="ARBA00022598"/>
    </source>
</evidence>
<dbReference type="SUPFAM" id="SSF47323">
    <property type="entry name" value="Anticodon-binding domain of a subclass of class I aminoacyl-tRNA synthetases"/>
    <property type="match status" value="1"/>
</dbReference>
<organism evidence="12 13">
    <name type="scientific">Mycoplasma phocimorsus</name>
    <dbReference type="NCBI Taxonomy" id="3045839"/>
    <lineage>
        <taxon>Bacteria</taxon>
        <taxon>Bacillati</taxon>
        <taxon>Mycoplasmatota</taxon>
        <taxon>Mollicutes</taxon>
        <taxon>Mycoplasmataceae</taxon>
        <taxon>Mycoplasma</taxon>
    </lineage>
</organism>
<dbReference type="SUPFAM" id="SSF46589">
    <property type="entry name" value="tRNA-binding arm"/>
    <property type="match status" value="1"/>
</dbReference>
<comment type="subcellular location">
    <subcellularLocation>
        <location evidence="9">Cytoplasm</location>
    </subcellularLocation>
</comment>
<comment type="similarity">
    <text evidence="9">Belongs to the class-I aminoacyl-tRNA synthetase family. ValS type 1 subfamily.</text>
</comment>
<keyword evidence="7 9" id="KW-0030">Aminoacyl-tRNA synthetase</keyword>
<keyword evidence="6 9" id="KW-0175">Coiled coil</keyword>
<dbReference type="EC" id="6.1.1.9" evidence="9"/>
<dbReference type="InterPro" id="IPR002303">
    <property type="entry name" value="Valyl-tRNA_ligase"/>
</dbReference>
<dbReference type="SUPFAM" id="SSF50677">
    <property type="entry name" value="ValRS/IleRS/LeuRS editing domain"/>
    <property type="match status" value="1"/>
</dbReference>
<feature type="binding site" evidence="9">
    <location>
        <position position="513"/>
    </location>
    <ligand>
        <name>ATP</name>
        <dbReference type="ChEBI" id="CHEBI:30616"/>
    </ligand>
</feature>
<dbReference type="InterPro" id="IPR001412">
    <property type="entry name" value="aa-tRNA-synth_I_CS"/>
</dbReference>
<evidence type="ECO:0000313" key="12">
    <source>
        <dbReference type="EMBL" id="MDJ1646066.1"/>
    </source>
</evidence>
<evidence type="ECO:0000259" key="11">
    <source>
        <dbReference type="Pfam" id="PF08264"/>
    </source>
</evidence>
<keyword evidence="4 9" id="KW-0067">ATP-binding</keyword>
<feature type="short sequence motif" description="'HIGH' region" evidence="9">
    <location>
        <begin position="41"/>
        <end position="51"/>
    </location>
</feature>
<keyword evidence="1 9" id="KW-0963">Cytoplasm</keyword>
<keyword evidence="5 9" id="KW-0648">Protein biosynthesis</keyword>
<dbReference type="GO" id="GO:0002161">
    <property type="term" value="F:aminoacyl-tRNA deacylase activity"/>
    <property type="evidence" value="ECO:0007669"/>
    <property type="project" value="InterPro"/>
</dbReference>
<dbReference type="PROSITE" id="PS00178">
    <property type="entry name" value="AA_TRNA_LIGASE_I"/>
    <property type="match status" value="1"/>
</dbReference>
<dbReference type="InterPro" id="IPR013155">
    <property type="entry name" value="M/V/L/I-tRNA-synth_anticd-bd"/>
</dbReference>
<keyword evidence="13" id="KW-1185">Reference proteome</keyword>
<dbReference type="Gene3D" id="1.10.287.380">
    <property type="entry name" value="Valyl-tRNA synthetase, C-terminal domain"/>
    <property type="match status" value="1"/>
</dbReference>
<dbReference type="EMBL" id="JASDDP010000025">
    <property type="protein sequence ID" value="MDJ1646066.1"/>
    <property type="molecule type" value="Genomic_DNA"/>
</dbReference>
<protein>
    <recommendedName>
        <fullName evidence="9">Valine--tRNA ligase</fullName>
        <ecNumber evidence="9">6.1.1.9</ecNumber>
    </recommendedName>
    <alternativeName>
        <fullName evidence="9">Valyl-tRNA synthetase</fullName>
        <shortName evidence="9">ValRS</shortName>
    </alternativeName>
</protein>
<comment type="domain">
    <text evidence="9">ValRS has two distinct active sites: one for aminoacylation and one for editing. The misactivated threonine is translocated from the active site to the editing site.</text>
</comment>
<dbReference type="Proteomes" id="UP001224428">
    <property type="component" value="Unassembled WGS sequence"/>
</dbReference>
<comment type="function">
    <text evidence="9">Catalyzes the attachment of valine to tRNA(Val). As ValRS can inadvertently accommodate and process structurally similar amino acids such as threonine, to avoid such errors, it has a 'posttransfer' editing activity that hydrolyzes mischarged Thr-tRNA(Val) in a tRNA-dependent manner.</text>
</comment>
<gene>
    <name evidence="9" type="primary">valS</name>
    <name evidence="12" type="ORF">QLQ80_03180</name>
</gene>
<dbReference type="GO" id="GO:0006438">
    <property type="term" value="P:valyl-tRNA aminoacylation"/>
    <property type="evidence" value="ECO:0007669"/>
    <property type="project" value="UniProtKB-UniRule"/>
</dbReference>
<evidence type="ECO:0000256" key="1">
    <source>
        <dbReference type="ARBA" id="ARBA00022490"/>
    </source>
</evidence>
<evidence type="ECO:0000256" key="9">
    <source>
        <dbReference type="HAMAP-Rule" id="MF_02004"/>
    </source>
</evidence>
<feature type="short sequence motif" description="'KMSKS' region" evidence="9">
    <location>
        <begin position="510"/>
        <end position="514"/>
    </location>
</feature>
<dbReference type="RefSeq" id="WP_283827433.1">
    <property type="nucleotide sequence ID" value="NZ_JASDDP010000025.1"/>
</dbReference>
<feature type="domain" description="Aminoacyl-tRNA synthetase class Ia" evidence="10">
    <location>
        <begin position="14"/>
        <end position="417"/>
    </location>
</feature>
<evidence type="ECO:0000256" key="4">
    <source>
        <dbReference type="ARBA" id="ARBA00022840"/>
    </source>
</evidence>
<keyword evidence="3 9" id="KW-0547">Nucleotide-binding</keyword>
<feature type="domain" description="Aminoacyl-tRNA synthetase class Ia" evidence="10">
    <location>
        <begin position="426"/>
        <end position="549"/>
    </location>
</feature>
<evidence type="ECO:0000259" key="10">
    <source>
        <dbReference type="Pfam" id="PF00133"/>
    </source>
</evidence>
<dbReference type="SUPFAM" id="SSF52374">
    <property type="entry name" value="Nucleotidylyl transferase"/>
    <property type="match status" value="1"/>
</dbReference>
<comment type="caution">
    <text evidence="12">The sequence shown here is derived from an EMBL/GenBank/DDBJ whole genome shotgun (WGS) entry which is preliminary data.</text>
</comment>
<dbReference type="FunFam" id="3.40.50.620:FF:000020">
    <property type="entry name" value="Valine--tRNA ligase, mitochondrial"/>
    <property type="match status" value="1"/>
</dbReference>
<dbReference type="HAMAP" id="MF_02004">
    <property type="entry name" value="Val_tRNA_synth_type1"/>
    <property type="match status" value="1"/>
</dbReference>
<evidence type="ECO:0000256" key="7">
    <source>
        <dbReference type="ARBA" id="ARBA00023146"/>
    </source>
</evidence>
<sequence length="832" mass="98222">MEKIFDFAKYEKLIYEKWQDAKYFTKRDEAKKPFTILLPPPNVTGVLHLGHALDTYLPDSILRYKKLRGFDTWFITGTDHAGIATQSKVESKLYQQGINKLDIGREKFLEECWKWKEEYSKNIHKQWDRLGLSLDYENERFTLDKDANEAVLKAFITLYKKGLIYRDSKAISWDPKLKTALSNVEVINKEIEQEMVYIKYPIANSNDFLTIATVRPETLFSDVAVLYNPADERFKHLKNKKIIHPLLNKELPILSDEYIDMKFGTGLMKLSAHASNDIEIIKKLGLEINETIDESGILYNANQFNNLDRFTARKEIIKYLKEQNFIEKIEKTISSVGISDRSKEVVEILVRKQWFVKMDKFADMIIKDLKSKNKSKFYPERFEKELKLWMDKVYDWTISRQLWWGHQIPAWYKNDKVLVQIESPGEGWIRDEDVLDTWFSSGLAPFAFMGWPQSEKLINRYYPVDLLVTGRDLIFFWIARMYMFSLEFQSKAPFKDIMIHGLVRDENNVKFSKSLGNGIDPIDVINKYGSDALRWALISGTKAGTDLRIGNKDFVNSQAIITKLWNAARYINSKEESESSKTIYDKWIENELYSLNEKIDKHISKYEFNLITKEISDFIFNKFSSWYLELSKNENNKKFNLENIKKLLFIIHPFLPFVTEAIHLELFNDSIFEMTMPNFENYEDNIDVEMIIDIVTLIRVHRENNQISNKQLVEWNFESLEEQYTKSIEKMSKTIEKMTNSLFIKKDESVSSHSLKTGIISFYLTDEIKIKKEQEIEEKIKFFKAEVKRSLAILSNEKFISKAPESKIQEERDKYENYKSQLKFYQKEKLCN</sequence>
<accession>A0AAJ1PSM0</accession>
<dbReference type="InterPro" id="IPR002300">
    <property type="entry name" value="aa-tRNA-synth_Ia"/>
</dbReference>
<proteinExistence type="inferred from homology"/>
<dbReference type="InterPro" id="IPR037118">
    <property type="entry name" value="Val-tRNA_synth_C_sf"/>
</dbReference>
<dbReference type="InterPro" id="IPR009008">
    <property type="entry name" value="Val/Leu/Ile-tRNA-synth_edit"/>
</dbReference>
<dbReference type="GO" id="GO:0005524">
    <property type="term" value="F:ATP binding"/>
    <property type="evidence" value="ECO:0007669"/>
    <property type="project" value="UniProtKB-UniRule"/>
</dbReference>
<feature type="domain" description="Methionyl/Valyl/Leucyl/Isoleucyl-tRNA synthetase anticodon-binding" evidence="11">
    <location>
        <begin position="585"/>
        <end position="712"/>
    </location>
</feature>
<dbReference type="NCBIfam" id="TIGR00422">
    <property type="entry name" value="valS"/>
    <property type="match status" value="1"/>
</dbReference>
<dbReference type="InterPro" id="IPR010978">
    <property type="entry name" value="tRNA-bd_arm"/>
</dbReference>
<comment type="domain">
    <text evidence="9">The C-terminal coiled-coil domain is crucial for aminoacylation activity.</text>
</comment>
<evidence type="ECO:0000256" key="8">
    <source>
        <dbReference type="ARBA" id="ARBA00047552"/>
    </source>
</evidence>
<evidence type="ECO:0000313" key="13">
    <source>
        <dbReference type="Proteomes" id="UP001224428"/>
    </source>
</evidence>
<evidence type="ECO:0000256" key="6">
    <source>
        <dbReference type="ARBA" id="ARBA00023054"/>
    </source>
</evidence>
<keyword evidence="2 9" id="KW-0436">Ligase</keyword>
<dbReference type="Gene3D" id="3.40.50.620">
    <property type="entry name" value="HUPs"/>
    <property type="match status" value="2"/>
</dbReference>
<dbReference type="Gene3D" id="1.10.730.10">
    <property type="entry name" value="Isoleucyl-tRNA Synthetase, Domain 1"/>
    <property type="match status" value="1"/>
</dbReference>
<dbReference type="Pfam" id="PF00133">
    <property type="entry name" value="tRNA-synt_1"/>
    <property type="match status" value="2"/>
</dbReference>
<dbReference type="AlphaFoldDB" id="A0AAJ1PSM0"/>
<dbReference type="InterPro" id="IPR014729">
    <property type="entry name" value="Rossmann-like_a/b/a_fold"/>
</dbReference>